<dbReference type="OrthoDB" id="1094230at2"/>
<reference evidence="3 4" key="1">
    <citation type="submission" date="2017-10" db="EMBL/GenBank/DDBJ databases">
        <title>Frigbacter circumglobatus gen. nov. sp. nov., isolated from sediment cultured in situ.</title>
        <authorList>
            <person name="Zhao Z."/>
        </authorList>
    </citation>
    <scope>NUCLEOTIDE SEQUENCE [LARGE SCALE GENOMIC DNA]</scope>
    <source>
        <strain evidence="3 4">ZYL</strain>
    </source>
</reference>
<evidence type="ECO:0000313" key="3">
    <source>
        <dbReference type="EMBL" id="PHZ84739.1"/>
    </source>
</evidence>
<protein>
    <recommendedName>
        <fullName evidence="5">S9 family peptidase</fullName>
    </recommendedName>
</protein>
<accession>A0A2G4YQZ4</accession>
<sequence>MIDIKGKYMLKCMRGVFYVLLLSGIFVAASIFLLLPVAANDKSEMFARYERAQHLYLAMNTTKVARNSTVFPVWIGNSNKFWYERELLEGKEYRLVNAQNASNEVAFDHQALAKELTKVTKEKVDASNLPIKKVKIELKPLRVSFEAFNKNWLFQDKTAALTEITVHPVSWVLSPDGKQAVFTRNYNLWVRNIENGNERALTTDGEEFYDYAARTTLWGTLRTPKGKGVQARWSPDGKSIFTLQKDRRKVKTLPVVQHVPLDGSIRPKVENLKIAYQGDENVAEYRLLAIDVETGHVQDAKYGRVQNIQDSNTGFFDERMGWWSKDSRLAYFVDMDRYHQRVRVVEFDMYTGVTRVLFEETSDTHIALAPNENMVPVFVPLPETHEILWYSERSGWAHFYLYDLKTGKLKNTITSGNWRVRDLVYFDAERREVFLQTSGRTTGRNPYYRDLVRVNIDTGNLVPLVASDHEYIAIVQQSSTAVYGAVRDMKLSNGISPTGDYAVVTRSRVDQVPVSFLVDRDGRKILDLEVANLTLPKGWQWPEPVMMKAADGKTDIYGVIYRPSDFDPNKSYPVVDSALLYNPVSSWVAKGSFTNSGFYGFNYYAEAALAELGFIVVQMDGRGIAYRSKSFHDVGYGLFEAGNNLSDHVAGIKQLAERYPYMDIDKVGIASIHAGTGAVMGLLHYPDFYKVGAGAQAYDSRLMVSLVPDKYEGPHGRDPNQKYLEDLAGNLKGKLLMFVAMLNYSDSPPASTLRIVEALQRANKDFDLVVEPKVTRGFSFYQIRRAWDHLVRHLQGVEPPKEFNLGDENVF</sequence>
<evidence type="ECO:0008006" key="5">
    <source>
        <dbReference type="Google" id="ProtNLM"/>
    </source>
</evidence>
<dbReference type="InterPro" id="IPR050278">
    <property type="entry name" value="Serine_Prot_S9B/DPPIV"/>
</dbReference>
<feature type="domain" description="Dipeptidylpeptidase IV N-terminal" evidence="2">
    <location>
        <begin position="170"/>
        <end position="479"/>
    </location>
</feature>
<dbReference type="Pfam" id="PF00326">
    <property type="entry name" value="Peptidase_S9"/>
    <property type="match status" value="1"/>
</dbReference>
<dbReference type="InterPro" id="IPR001375">
    <property type="entry name" value="Peptidase_S9_cat"/>
</dbReference>
<dbReference type="PANTHER" id="PTHR11731">
    <property type="entry name" value="PROTEASE FAMILY S9B,C DIPEPTIDYL-PEPTIDASE IV-RELATED"/>
    <property type="match status" value="1"/>
</dbReference>
<dbReference type="RefSeq" id="WP_099473034.1">
    <property type="nucleotide sequence ID" value="NZ_CP041025.1"/>
</dbReference>
<evidence type="ECO:0000259" key="2">
    <source>
        <dbReference type="Pfam" id="PF00930"/>
    </source>
</evidence>
<dbReference type="GO" id="GO:0008236">
    <property type="term" value="F:serine-type peptidase activity"/>
    <property type="evidence" value="ECO:0007669"/>
    <property type="project" value="InterPro"/>
</dbReference>
<evidence type="ECO:0000313" key="4">
    <source>
        <dbReference type="Proteomes" id="UP000229730"/>
    </source>
</evidence>
<dbReference type="GO" id="GO:0006508">
    <property type="term" value="P:proteolysis"/>
    <property type="evidence" value="ECO:0007669"/>
    <property type="project" value="InterPro"/>
</dbReference>
<organism evidence="3 4">
    <name type="scientific">Paremcibacter congregatus</name>
    <dbReference type="NCBI Taxonomy" id="2043170"/>
    <lineage>
        <taxon>Bacteria</taxon>
        <taxon>Pseudomonadati</taxon>
        <taxon>Pseudomonadota</taxon>
        <taxon>Alphaproteobacteria</taxon>
        <taxon>Emcibacterales</taxon>
        <taxon>Emcibacteraceae</taxon>
        <taxon>Paremcibacter</taxon>
    </lineage>
</organism>
<dbReference type="InParanoid" id="A0A2G4YQZ4"/>
<keyword evidence="4" id="KW-1185">Reference proteome</keyword>
<dbReference type="SUPFAM" id="SSF82171">
    <property type="entry name" value="DPP6 N-terminal domain-like"/>
    <property type="match status" value="1"/>
</dbReference>
<gene>
    <name evidence="3" type="ORF">CRD36_10665</name>
</gene>
<dbReference type="Proteomes" id="UP000229730">
    <property type="component" value="Unassembled WGS sequence"/>
</dbReference>
<comment type="caution">
    <text evidence="3">The sequence shown here is derived from an EMBL/GenBank/DDBJ whole genome shotgun (WGS) entry which is preliminary data.</text>
</comment>
<proteinExistence type="predicted"/>
<dbReference type="AlphaFoldDB" id="A0A2G4YQZ4"/>
<dbReference type="InterPro" id="IPR002469">
    <property type="entry name" value="Peptidase_S9B_N"/>
</dbReference>
<name>A0A2G4YQZ4_9PROT</name>
<dbReference type="GO" id="GO:0008239">
    <property type="term" value="F:dipeptidyl-peptidase activity"/>
    <property type="evidence" value="ECO:0007669"/>
    <property type="project" value="TreeGrafter"/>
</dbReference>
<dbReference type="InterPro" id="IPR029058">
    <property type="entry name" value="AB_hydrolase_fold"/>
</dbReference>
<dbReference type="SUPFAM" id="SSF53474">
    <property type="entry name" value="alpha/beta-Hydrolases"/>
    <property type="match status" value="1"/>
</dbReference>
<dbReference type="EMBL" id="PDEM01000023">
    <property type="protein sequence ID" value="PHZ84739.1"/>
    <property type="molecule type" value="Genomic_DNA"/>
</dbReference>
<evidence type="ECO:0000259" key="1">
    <source>
        <dbReference type="Pfam" id="PF00326"/>
    </source>
</evidence>
<dbReference type="Pfam" id="PF00930">
    <property type="entry name" value="DPPIV_N"/>
    <property type="match status" value="1"/>
</dbReference>
<dbReference type="PANTHER" id="PTHR11731:SF193">
    <property type="entry name" value="DIPEPTIDYL PEPTIDASE 9"/>
    <property type="match status" value="1"/>
</dbReference>
<feature type="domain" description="Peptidase S9 prolyl oligopeptidase catalytic" evidence="1">
    <location>
        <begin position="607"/>
        <end position="776"/>
    </location>
</feature>
<dbReference type="Gene3D" id="3.40.50.1820">
    <property type="entry name" value="alpha/beta hydrolase"/>
    <property type="match status" value="1"/>
</dbReference>
<dbReference type="Gene3D" id="2.140.10.30">
    <property type="entry name" value="Dipeptidylpeptidase IV, N-terminal domain"/>
    <property type="match status" value="1"/>
</dbReference>